<accession>A0A449A5Y0</accession>
<evidence type="ECO:0000256" key="5">
    <source>
        <dbReference type="ARBA" id="ARBA00022884"/>
    </source>
</evidence>
<dbReference type="GO" id="GO:0001682">
    <property type="term" value="P:tRNA 5'-leader removal"/>
    <property type="evidence" value="ECO:0007669"/>
    <property type="project" value="UniProtKB-UniRule"/>
</dbReference>
<dbReference type="KEGG" id="mnu:NCTC10166_00644"/>
<dbReference type="Proteomes" id="UP000289440">
    <property type="component" value="Chromosome"/>
</dbReference>
<keyword evidence="1 6" id="KW-0819">tRNA processing</keyword>
<protein>
    <recommendedName>
        <fullName evidence="6 7">Ribonuclease P protein component</fullName>
        <shortName evidence="6">RNase P protein</shortName>
        <shortName evidence="6">RNaseP protein</shortName>
        <ecNumber evidence="6 7">3.1.26.5</ecNumber>
    </recommendedName>
    <alternativeName>
        <fullName evidence="6">Protein C5</fullName>
    </alternativeName>
</protein>
<evidence type="ECO:0000256" key="1">
    <source>
        <dbReference type="ARBA" id="ARBA00022694"/>
    </source>
</evidence>
<evidence type="ECO:0000256" key="7">
    <source>
        <dbReference type="NCBIfam" id="TIGR00188"/>
    </source>
</evidence>
<dbReference type="Gene3D" id="3.30.230.10">
    <property type="match status" value="1"/>
</dbReference>
<evidence type="ECO:0000256" key="2">
    <source>
        <dbReference type="ARBA" id="ARBA00022722"/>
    </source>
</evidence>
<gene>
    <name evidence="6 8" type="primary">rnpA</name>
    <name evidence="8" type="ORF">NCTC10166_00644</name>
</gene>
<keyword evidence="2 6" id="KW-0540">Nuclease</keyword>
<name>A0A449A5Y0_9BACT</name>
<dbReference type="RefSeq" id="WP_129720038.1">
    <property type="nucleotide sequence ID" value="NZ_LR214951.1"/>
</dbReference>
<dbReference type="EMBL" id="LR214951">
    <property type="protein sequence ID" value="VEU59665.1"/>
    <property type="molecule type" value="Genomic_DNA"/>
</dbReference>
<proteinExistence type="inferred from homology"/>
<dbReference type="GO" id="GO:0004526">
    <property type="term" value="F:ribonuclease P activity"/>
    <property type="evidence" value="ECO:0007669"/>
    <property type="project" value="UniProtKB-UniRule"/>
</dbReference>
<dbReference type="AlphaFoldDB" id="A0A449A5Y0"/>
<dbReference type="InterPro" id="IPR000100">
    <property type="entry name" value="RNase_P"/>
</dbReference>
<dbReference type="InterPro" id="IPR014721">
    <property type="entry name" value="Ribsml_uS5_D2-typ_fold_subgr"/>
</dbReference>
<dbReference type="PANTHER" id="PTHR33992">
    <property type="entry name" value="RIBONUCLEASE P PROTEIN COMPONENT"/>
    <property type="match status" value="1"/>
</dbReference>
<dbReference type="InterPro" id="IPR020568">
    <property type="entry name" value="Ribosomal_Su5_D2-typ_SF"/>
</dbReference>
<keyword evidence="9" id="KW-1185">Reference proteome</keyword>
<dbReference type="NCBIfam" id="TIGR00188">
    <property type="entry name" value="rnpA"/>
    <property type="match status" value="1"/>
</dbReference>
<dbReference type="GO" id="GO:0042781">
    <property type="term" value="F:3'-tRNA processing endoribonuclease activity"/>
    <property type="evidence" value="ECO:0007669"/>
    <property type="project" value="TreeGrafter"/>
</dbReference>
<evidence type="ECO:0000256" key="3">
    <source>
        <dbReference type="ARBA" id="ARBA00022759"/>
    </source>
</evidence>
<reference evidence="8 9" key="1">
    <citation type="submission" date="2019-01" db="EMBL/GenBank/DDBJ databases">
        <authorList>
            <consortium name="Pathogen Informatics"/>
        </authorList>
    </citation>
    <scope>NUCLEOTIDE SEQUENCE [LARGE SCALE GENOMIC DNA]</scope>
    <source>
        <strain evidence="8 9">NCTC10166</strain>
    </source>
</reference>
<dbReference type="Pfam" id="PF00825">
    <property type="entry name" value="Ribonuclease_P"/>
    <property type="match status" value="1"/>
</dbReference>
<evidence type="ECO:0000256" key="4">
    <source>
        <dbReference type="ARBA" id="ARBA00022801"/>
    </source>
</evidence>
<comment type="similarity">
    <text evidence="6">Belongs to the RnpA family.</text>
</comment>
<evidence type="ECO:0000313" key="9">
    <source>
        <dbReference type="Proteomes" id="UP000289440"/>
    </source>
</evidence>
<dbReference type="OrthoDB" id="9810867at2"/>
<dbReference type="EC" id="3.1.26.5" evidence="6 7"/>
<dbReference type="GO" id="GO:0000049">
    <property type="term" value="F:tRNA binding"/>
    <property type="evidence" value="ECO:0007669"/>
    <property type="project" value="UniProtKB-UniRule"/>
</dbReference>
<comment type="subunit">
    <text evidence="6">Consists of a catalytic RNA component (M1 or rnpB) and a protein subunit.</text>
</comment>
<comment type="catalytic activity">
    <reaction evidence="6">
        <text>Endonucleolytic cleavage of RNA, removing 5'-extranucleotides from tRNA precursor.</text>
        <dbReference type="EC" id="3.1.26.5"/>
    </reaction>
</comment>
<comment type="function">
    <text evidence="6">RNaseP catalyzes the removal of the 5'-leader sequence from pre-tRNA to produce the mature 5'-terminus. It can also cleave other RNA substrates such as 4.5S RNA. The protein component plays an auxiliary but essential role in vivo by binding to the 5'-leader sequence and broadening the substrate specificity of the ribozyme.</text>
</comment>
<organism evidence="8 9">
    <name type="scientific">Mesomycoplasma neurolyticum</name>
    <dbReference type="NCBI Taxonomy" id="2120"/>
    <lineage>
        <taxon>Bacteria</taxon>
        <taxon>Bacillati</taxon>
        <taxon>Mycoplasmatota</taxon>
        <taxon>Mycoplasmoidales</taxon>
        <taxon>Metamycoplasmataceae</taxon>
        <taxon>Mesomycoplasma</taxon>
    </lineage>
</organism>
<dbReference type="GO" id="GO:0030677">
    <property type="term" value="C:ribonuclease P complex"/>
    <property type="evidence" value="ECO:0007669"/>
    <property type="project" value="TreeGrafter"/>
</dbReference>
<keyword evidence="4 6" id="KW-0378">Hydrolase</keyword>
<evidence type="ECO:0000313" key="8">
    <source>
        <dbReference type="EMBL" id="VEU59665.1"/>
    </source>
</evidence>
<sequence length="109" mass="13441">MKKQYILKKKWDFQKIINLKKQIITKNLILYFQKNDEFKLGISVPKKFSNAVKRNYYKRQVKAIMKSVDYENFNYHTILILRKDFLKLSFEKKKSEILKIYERLKNEKN</sequence>
<dbReference type="PANTHER" id="PTHR33992:SF1">
    <property type="entry name" value="RIBONUCLEASE P PROTEIN COMPONENT"/>
    <property type="match status" value="1"/>
</dbReference>
<evidence type="ECO:0000256" key="6">
    <source>
        <dbReference type="HAMAP-Rule" id="MF_00227"/>
    </source>
</evidence>
<keyword evidence="3 6" id="KW-0255">Endonuclease</keyword>
<keyword evidence="5 6" id="KW-0694">RNA-binding</keyword>
<dbReference type="SUPFAM" id="SSF54211">
    <property type="entry name" value="Ribosomal protein S5 domain 2-like"/>
    <property type="match status" value="1"/>
</dbReference>
<dbReference type="HAMAP" id="MF_00227">
    <property type="entry name" value="RNase_P"/>
    <property type="match status" value="1"/>
</dbReference>